<evidence type="ECO:0000313" key="6">
    <source>
        <dbReference type="EMBL" id="MEX0427823.1"/>
    </source>
</evidence>
<comment type="caution">
    <text evidence="6">The sequence shown here is derived from an EMBL/GenBank/DDBJ whole genome shotgun (WGS) entry which is preliminary data.</text>
</comment>
<dbReference type="Pfam" id="PF00440">
    <property type="entry name" value="TetR_N"/>
    <property type="match status" value="1"/>
</dbReference>
<evidence type="ECO:0000256" key="3">
    <source>
        <dbReference type="ARBA" id="ARBA00023163"/>
    </source>
</evidence>
<dbReference type="InterPro" id="IPR009057">
    <property type="entry name" value="Homeodomain-like_sf"/>
</dbReference>
<dbReference type="PRINTS" id="PR00455">
    <property type="entry name" value="HTHTETR"/>
</dbReference>
<accession>A0ABV3SY04</accession>
<keyword evidence="3" id="KW-0804">Transcription</keyword>
<dbReference type="PANTHER" id="PTHR30055:SF234">
    <property type="entry name" value="HTH-TYPE TRANSCRIPTIONAL REGULATOR BETI"/>
    <property type="match status" value="1"/>
</dbReference>
<gene>
    <name evidence="6" type="ORF">AB3X52_09345</name>
</gene>
<dbReference type="SUPFAM" id="SSF46689">
    <property type="entry name" value="Homeodomain-like"/>
    <property type="match status" value="1"/>
</dbReference>
<dbReference type="InterPro" id="IPR050109">
    <property type="entry name" value="HTH-type_TetR-like_transc_reg"/>
</dbReference>
<feature type="DNA-binding region" description="H-T-H motif" evidence="4">
    <location>
        <begin position="52"/>
        <end position="71"/>
    </location>
</feature>
<sequence>MDGNELAAGVTVDAADLPARAPRRWSRTVKTRASILAAAREVFLEHGFAEANVSDVVDRSGLSVGSIYHHFGGKAELYVALWEDHEEALHDASSRAIQAERAAGEQDPLQLFIAGARAYLERAWFDHAMARVFLSGDSPPGFEALRRARGQDWIRENAQLLRAADEPVARVLVLVLTSIVGDGAREVCGLDSRSEAEQIIEATLGFIHKVAS</sequence>
<name>A0ABV3SY04_9ACTN</name>
<organism evidence="6 7">
    <name type="scientific">Nocardioides eburneus</name>
    <dbReference type="NCBI Taxonomy" id="3231482"/>
    <lineage>
        <taxon>Bacteria</taxon>
        <taxon>Bacillati</taxon>
        <taxon>Actinomycetota</taxon>
        <taxon>Actinomycetes</taxon>
        <taxon>Propionibacteriales</taxon>
        <taxon>Nocardioidaceae</taxon>
        <taxon>Nocardioides</taxon>
    </lineage>
</organism>
<keyword evidence="7" id="KW-1185">Reference proteome</keyword>
<feature type="domain" description="HTH tetR-type" evidence="5">
    <location>
        <begin position="29"/>
        <end position="89"/>
    </location>
</feature>
<evidence type="ECO:0000259" key="5">
    <source>
        <dbReference type="PROSITE" id="PS50977"/>
    </source>
</evidence>
<dbReference type="PANTHER" id="PTHR30055">
    <property type="entry name" value="HTH-TYPE TRANSCRIPTIONAL REGULATOR RUTR"/>
    <property type="match status" value="1"/>
</dbReference>
<proteinExistence type="predicted"/>
<dbReference type="RefSeq" id="WP_367993573.1">
    <property type="nucleotide sequence ID" value="NZ_JBFPJR010000013.1"/>
</dbReference>
<keyword evidence="2 4" id="KW-0238">DNA-binding</keyword>
<reference evidence="6 7" key="1">
    <citation type="submission" date="2024-07" db="EMBL/GenBank/DDBJ databases">
        <authorList>
            <person name="Lee S."/>
            <person name="Kang M."/>
        </authorList>
    </citation>
    <scope>NUCLEOTIDE SEQUENCE [LARGE SCALE GENOMIC DNA]</scope>
    <source>
        <strain evidence="6 7">DS6</strain>
    </source>
</reference>
<evidence type="ECO:0000256" key="4">
    <source>
        <dbReference type="PROSITE-ProRule" id="PRU00335"/>
    </source>
</evidence>
<dbReference type="PROSITE" id="PS50977">
    <property type="entry name" value="HTH_TETR_2"/>
    <property type="match status" value="1"/>
</dbReference>
<dbReference type="InterPro" id="IPR001647">
    <property type="entry name" value="HTH_TetR"/>
</dbReference>
<keyword evidence="1" id="KW-0805">Transcription regulation</keyword>
<protein>
    <submittedName>
        <fullName evidence="6">TetR/AcrR family transcriptional regulator</fullName>
    </submittedName>
</protein>
<dbReference type="Gene3D" id="1.10.357.10">
    <property type="entry name" value="Tetracycline Repressor, domain 2"/>
    <property type="match status" value="1"/>
</dbReference>
<evidence type="ECO:0000256" key="1">
    <source>
        <dbReference type="ARBA" id="ARBA00023015"/>
    </source>
</evidence>
<dbReference type="Proteomes" id="UP001556631">
    <property type="component" value="Unassembled WGS sequence"/>
</dbReference>
<evidence type="ECO:0000256" key="2">
    <source>
        <dbReference type="ARBA" id="ARBA00023125"/>
    </source>
</evidence>
<evidence type="ECO:0000313" key="7">
    <source>
        <dbReference type="Proteomes" id="UP001556631"/>
    </source>
</evidence>
<dbReference type="EMBL" id="JBFPJR010000013">
    <property type="protein sequence ID" value="MEX0427823.1"/>
    <property type="molecule type" value="Genomic_DNA"/>
</dbReference>